<evidence type="ECO:0000313" key="3">
    <source>
        <dbReference type="Proteomes" id="UP000030680"/>
    </source>
</evidence>
<keyword evidence="3" id="KW-1185">Reference proteome</keyword>
<dbReference type="Gramene" id="EME32159">
    <property type="protein sequence ID" value="EME32159"/>
    <property type="gene ID" value="Gasu_05730"/>
</dbReference>
<keyword evidence="1" id="KW-1133">Transmembrane helix</keyword>
<keyword evidence="1" id="KW-0812">Transmembrane</keyword>
<evidence type="ECO:0000256" key="1">
    <source>
        <dbReference type="SAM" id="Phobius"/>
    </source>
</evidence>
<organism evidence="2 3">
    <name type="scientific">Galdieria sulphuraria</name>
    <name type="common">Red alga</name>
    <dbReference type="NCBI Taxonomy" id="130081"/>
    <lineage>
        <taxon>Eukaryota</taxon>
        <taxon>Rhodophyta</taxon>
        <taxon>Bangiophyceae</taxon>
        <taxon>Galdieriales</taxon>
        <taxon>Galdieriaceae</taxon>
        <taxon>Galdieria</taxon>
    </lineage>
</organism>
<reference evidence="3" key="1">
    <citation type="journal article" date="2013" name="Science">
        <title>Gene transfer from bacteria and archaea facilitated evolution of an extremophilic eukaryote.</title>
        <authorList>
            <person name="Schonknecht G."/>
            <person name="Chen W.H."/>
            <person name="Ternes C.M."/>
            <person name="Barbier G.G."/>
            <person name="Shrestha R.P."/>
            <person name="Stanke M."/>
            <person name="Brautigam A."/>
            <person name="Baker B.J."/>
            <person name="Banfield J.F."/>
            <person name="Garavito R.M."/>
            <person name="Carr K."/>
            <person name="Wilkerson C."/>
            <person name="Rensing S.A."/>
            <person name="Gagneul D."/>
            <person name="Dickenson N.E."/>
            <person name="Oesterhelt C."/>
            <person name="Lercher M.J."/>
            <person name="Weber A.P."/>
        </authorList>
    </citation>
    <scope>NUCLEOTIDE SEQUENCE [LARGE SCALE GENOMIC DNA]</scope>
    <source>
        <strain evidence="3">074W</strain>
    </source>
</reference>
<protein>
    <submittedName>
        <fullName evidence="2">Uncharacterized protein</fullName>
    </submittedName>
</protein>
<dbReference type="AlphaFoldDB" id="M2Y8I6"/>
<dbReference type="GeneID" id="17090757"/>
<dbReference type="Proteomes" id="UP000030680">
    <property type="component" value="Unassembled WGS sequence"/>
</dbReference>
<accession>M2Y8I6</accession>
<evidence type="ECO:0000313" key="2">
    <source>
        <dbReference type="EMBL" id="EME32159.1"/>
    </source>
</evidence>
<name>M2Y8I6_GALSU</name>
<dbReference type="OrthoDB" id="6108at2759"/>
<proteinExistence type="predicted"/>
<gene>
    <name evidence="2" type="ORF">Gasu_05730</name>
</gene>
<dbReference type="RefSeq" id="XP_005708679.1">
    <property type="nucleotide sequence ID" value="XM_005708622.1"/>
</dbReference>
<keyword evidence="1" id="KW-0472">Membrane</keyword>
<dbReference type="EMBL" id="KB454487">
    <property type="protein sequence ID" value="EME32159.1"/>
    <property type="molecule type" value="Genomic_DNA"/>
</dbReference>
<dbReference type="KEGG" id="gsl:Gasu_05730"/>
<sequence length="92" mass="10400">MVAFLEISNRFCRTTSFHLRKEFVQVRRFRGVSGINKSPVQRSNLTICALPSIAMLPVIEIAEFQDKVLGIIFISLSIFTVLLLAYLGRKIG</sequence>
<feature type="transmembrane region" description="Helical" evidence="1">
    <location>
        <begin position="68"/>
        <end position="87"/>
    </location>
</feature>